<comment type="caution">
    <text evidence="2">The sequence shown here is derived from an EMBL/GenBank/DDBJ whole genome shotgun (WGS) entry which is preliminary data.</text>
</comment>
<protein>
    <submittedName>
        <fullName evidence="2">Uncharacterized protein</fullName>
    </submittedName>
</protein>
<organism evidence="2 3">
    <name type="scientific">Clavelina lepadiformis</name>
    <name type="common">Light-bulb sea squirt</name>
    <name type="synonym">Ascidia lepadiformis</name>
    <dbReference type="NCBI Taxonomy" id="159417"/>
    <lineage>
        <taxon>Eukaryota</taxon>
        <taxon>Metazoa</taxon>
        <taxon>Chordata</taxon>
        <taxon>Tunicata</taxon>
        <taxon>Ascidiacea</taxon>
        <taxon>Aplousobranchia</taxon>
        <taxon>Clavelinidae</taxon>
        <taxon>Clavelina</taxon>
    </lineage>
</organism>
<feature type="signal peptide" evidence="1">
    <location>
        <begin position="1"/>
        <end position="21"/>
    </location>
</feature>
<name>A0ABP0FUQ7_CLALP</name>
<keyword evidence="3" id="KW-1185">Reference proteome</keyword>
<reference evidence="2 3" key="1">
    <citation type="submission" date="2024-02" db="EMBL/GenBank/DDBJ databases">
        <authorList>
            <person name="Daric V."/>
            <person name="Darras S."/>
        </authorList>
    </citation>
    <scope>NUCLEOTIDE SEQUENCE [LARGE SCALE GENOMIC DNA]</scope>
</reference>
<evidence type="ECO:0000313" key="2">
    <source>
        <dbReference type="EMBL" id="CAK8683068.1"/>
    </source>
</evidence>
<dbReference type="PANTHER" id="PTHR46901:SF2">
    <property type="entry name" value="GH04942P"/>
    <property type="match status" value="1"/>
</dbReference>
<dbReference type="EMBL" id="CAWYQH010000096">
    <property type="protein sequence ID" value="CAK8683068.1"/>
    <property type="molecule type" value="Genomic_DNA"/>
</dbReference>
<accession>A0ABP0FUQ7</accession>
<dbReference type="PANTHER" id="PTHR46901">
    <property type="entry name" value="GH04942P"/>
    <property type="match status" value="1"/>
</dbReference>
<proteinExistence type="predicted"/>
<keyword evidence="1" id="KW-0732">Signal</keyword>
<feature type="chain" id="PRO_5045157582" evidence="1">
    <location>
        <begin position="22"/>
        <end position="100"/>
    </location>
</feature>
<sequence>MKTITVLLSAVIILQVWTAEGHVRLTFPSARQYAIDFLDNGRTVGPCGFPTYDGAPRTIFMEGTSARVTWHLSYAHKVRKVADCKCNKKCMSVVHRLSFK</sequence>
<evidence type="ECO:0000313" key="3">
    <source>
        <dbReference type="Proteomes" id="UP001642483"/>
    </source>
</evidence>
<evidence type="ECO:0000256" key="1">
    <source>
        <dbReference type="SAM" id="SignalP"/>
    </source>
</evidence>
<dbReference type="Proteomes" id="UP001642483">
    <property type="component" value="Unassembled WGS sequence"/>
</dbReference>
<gene>
    <name evidence="2" type="ORF">CVLEPA_LOCUS14181</name>
</gene>